<keyword evidence="2" id="KW-1185">Reference proteome</keyword>
<comment type="caution">
    <text evidence="1">The sequence shown here is derived from an EMBL/GenBank/DDBJ whole genome shotgun (WGS) entry which is preliminary data.</text>
</comment>
<proteinExistence type="predicted"/>
<dbReference type="EMBL" id="JANBUJ010002092">
    <property type="protein sequence ID" value="KAJ2765174.1"/>
    <property type="molecule type" value="Genomic_DNA"/>
</dbReference>
<organism evidence="1 2">
    <name type="scientific">Coemansia nantahalensis</name>
    <dbReference type="NCBI Taxonomy" id="2789366"/>
    <lineage>
        <taxon>Eukaryota</taxon>
        <taxon>Fungi</taxon>
        <taxon>Fungi incertae sedis</taxon>
        <taxon>Zoopagomycota</taxon>
        <taxon>Kickxellomycotina</taxon>
        <taxon>Kickxellomycetes</taxon>
        <taxon>Kickxellales</taxon>
        <taxon>Kickxellaceae</taxon>
        <taxon>Coemansia</taxon>
    </lineage>
</organism>
<feature type="non-terminal residue" evidence="1">
    <location>
        <position position="564"/>
    </location>
</feature>
<name>A0ACC1JQ90_9FUNG</name>
<gene>
    <name evidence="1" type="ORF">IWQ57_004880</name>
</gene>
<evidence type="ECO:0000313" key="1">
    <source>
        <dbReference type="EMBL" id="KAJ2765174.1"/>
    </source>
</evidence>
<evidence type="ECO:0000313" key="2">
    <source>
        <dbReference type="Proteomes" id="UP001140234"/>
    </source>
</evidence>
<accession>A0ACC1JQ90</accession>
<sequence>MATPAVRSPSRPAPPPLEPHGVTIRPLPPLPMSPLPPTPRRELPAAGASLVVQTRRRTEDLCAAQQHRDALEPCSRPKSLSDDAARSSASILSARTFLMSIASAQGAAGPGLTISTPGSGGAGRSDGDEPPVPVSAPVAESDVTQSLERQPGGTSSSAPAAHESESAEKAESPGVVAGSRSLRARSRLAGVGLRRASTYMWERSSVLVRALSSTDELPGGGQLALAAGAEGGAGGPEADGSAAAARLQQPRPHQPQHDSHHSTATGHHYQRLQRSPGAMRQHAVRELVTTEKNFVDNLFVIKKVWMEPVFSSANSLKPIIPYQTARTVFAGISALHAHASRFYREMDAVLGSCEREREDDGMQIGALFRASDRHWCDFVDYVRNYGAAIDCLKQLQDYKPFLRYHEECMAQKRTNRQSLSDLLMLPIQRITRYTLLLKNILKHTPAEHHDHIDLCRAVKSVTHFAAIVNECRRKQEEIHRVAETLRSVAHCPPFAPSESRVLAAEFFVRELISRQPTRLLLLSDMLVVAQAPAAGQRDAAAGAEAEWSYYGSAALDDVEIQNAD</sequence>
<reference evidence="1" key="1">
    <citation type="submission" date="2022-07" db="EMBL/GenBank/DDBJ databases">
        <title>Phylogenomic reconstructions and comparative analyses of Kickxellomycotina fungi.</title>
        <authorList>
            <person name="Reynolds N.K."/>
            <person name="Stajich J.E."/>
            <person name="Barry K."/>
            <person name="Grigoriev I.V."/>
            <person name="Crous P."/>
            <person name="Smith M.E."/>
        </authorList>
    </citation>
    <scope>NUCLEOTIDE SEQUENCE</scope>
    <source>
        <strain evidence="1">CBS 109366</strain>
    </source>
</reference>
<dbReference type="Proteomes" id="UP001140234">
    <property type="component" value="Unassembled WGS sequence"/>
</dbReference>
<protein>
    <submittedName>
        <fullName evidence="1">Uncharacterized protein</fullName>
    </submittedName>
</protein>